<reference evidence="1 2" key="2">
    <citation type="submission" date="2016-08" db="EMBL/GenBank/DDBJ databases">
        <title>Pervasive Adenine N6-methylation of Active Genes in Fungi.</title>
        <authorList>
            <consortium name="DOE Joint Genome Institute"/>
            <person name="Mondo S.J."/>
            <person name="Dannebaum R.O."/>
            <person name="Kuo R.C."/>
            <person name="Labutti K."/>
            <person name="Haridas S."/>
            <person name="Kuo A."/>
            <person name="Salamov A."/>
            <person name="Ahrendt S.R."/>
            <person name="Lipzen A."/>
            <person name="Sullivan W."/>
            <person name="Andreopoulos W.B."/>
            <person name="Clum A."/>
            <person name="Lindquist E."/>
            <person name="Daum C."/>
            <person name="Ramamoorthy G.K."/>
            <person name="Gryganskyi A."/>
            <person name="Culley D."/>
            <person name="Magnuson J.K."/>
            <person name="James T.Y."/>
            <person name="O'Malley M.A."/>
            <person name="Stajich J.E."/>
            <person name="Spatafora J.W."/>
            <person name="Visel A."/>
            <person name="Grigoriev I.V."/>
        </authorList>
    </citation>
    <scope>NUCLEOTIDE SEQUENCE [LARGE SCALE GENOMIC DNA]</scope>
    <source>
        <strain evidence="1 2">S4</strain>
    </source>
</reference>
<comment type="caution">
    <text evidence="1">The sequence shown here is derived from an EMBL/GenBank/DDBJ whole genome shotgun (WGS) entry which is preliminary data.</text>
</comment>
<name>A0A1Y1WUE4_9FUNG</name>
<dbReference type="AlphaFoldDB" id="A0A1Y1WUE4"/>
<keyword evidence="2" id="KW-1185">Reference proteome</keyword>
<dbReference type="EMBL" id="MCFG01000261">
    <property type="protein sequence ID" value="ORX77169.1"/>
    <property type="molecule type" value="Genomic_DNA"/>
</dbReference>
<gene>
    <name evidence="1" type="ORF">BCR32DRAFT_283456</name>
</gene>
<accession>A0A1Y1WUE4</accession>
<organism evidence="1 2">
    <name type="scientific">Anaeromyces robustus</name>
    <dbReference type="NCBI Taxonomy" id="1754192"/>
    <lineage>
        <taxon>Eukaryota</taxon>
        <taxon>Fungi</taxon>
        <taxon>Fungi incertae sedis</taxon>
        <taxon>Chytridiomycota</taxon>
        <taxon>Chytridiomycota incertae sedis</taxon>
        <taxon>Neocallimastigomycetes</taxon>
        <taxon>Neocallimastigales</taxon>
        <taxon>Neocallimastigaceae</taxon>
        <taxon>Anaeromyces</taxon>
    </lineage>
</organism>
<sequence length="164" mass="20111">MDDFGYNNEDKVVKHCRRIFDGKYNQYWIDTLDKEDNEVQNKLKYVRVNLYPKNINLREELIMRGITPPKKLTIRQPHKPKRDRYIQQEQYEEALSNYRIKKRRYDEAVEANRKEWSKYKSIVYELIHEDIDYEKCVNHTTPIRLEIIQVRKSKKSPKYIVKTL</sequence>
<dbReference type="OrthoDB" id="10464613at2759"/>
<reference evidence="1 2" key="1">
    <citation type="submission" date="2016-08" db="EMBL/GenBank/DDBJ databases">
        <title>A Parts List for Fungal Cellulosomes Revealed by Comparative Genomics.</title>
        <authorList>
            <consortium name="DOE Joint Genome Institute"/>
            <person name="Haitjema C.H."/>
            <person name="Gilmore S.P."/>
            <person name="Henske J.K."/>
            <person name="Solomon K.V."/>
            <person name="De Groot R."/>
            <person name="Kuo A."/>
            <person name="Mondo S.J."/>
            <person name="Salamov A.A."/>
            <person name="Labutti K."/>
            <person name="Zhao Z."/>
            <person name="Chiniquy J."/>
            <person name="Barry K."/>
            <person name="Brewer H.M."/>
            <person name="Purvine S.O."/>
            <person name="Wright A.T."/>
            <person name="Boxma B."/>
            <person name="Van Alen T."/>
            <person name="Hackstein J.H."/>
            <person name="Baker S.E."/>
            <person name="Grigoriev I.V."/>
            <person name="O'Malley M.A."/>
        </authorList>
    </citation>
    <scope>NUCLEOTIDE SEQUENCE [LARGE SCALE GENOMIC DNA]</scope>
    <source>
        <strain evidence="1 2">S4</strain>
    </source>
</reference>
<protein>
    <submittedName>
        <fullName evidence="1">Uncharacterized protein</fullName>
    </submittedName>
</protein>
<evidence type="ECO:0000313" key="2">
    <source>
        <dbReference type="Proteomes" id="UP000193944"/>
    </source>
</evidence>
<evidence type="ECO:0000313" key="1">
    <source>
        <dbReference type="EMBL" id="ORX77169.1"/>
    </source>
</evidence>
<dbReference type="Proteomes" id="UP000193944">
    <property type="component" value="Unassembled WGS sequence"/>
</dbReference>
<proteinExistence type="predicted"/>